<dbReference type="EMBL" id="BGZL01000002">
    <property type="protein sequence ID" value="GBP99175.1"/>
    <property type="molecule type" value="Genomic_DNA"/>
</dbReference>
<dbReference type="InterPro" id="IPR045778">
    <property type="entry name" value="DUF6204"/>
</dbReference>
<evidence type="ECO:0000313" key="1">
    <source>
        <dbReference type="EMBL" id="GBP99175.1"/>
    </source>
</evidence>
<accession>A0A388SRW2</accession>
<proteinExistence type="predicted"/>
<dbReference type="Proteomes" id="UP000265354">
    <property type="component" value="Unassembled WGS sequence"/>
</dbReference>
<protein>
    <submittedName>
        <fullName evidence="1">Uncharacterized protein</fullName>
    </submittedName>
</protein>
<reference evidence="1 2" key="1">
    <citation type="submission" date="2018-07" db="EMBL/GenBank/DDBJ databases">
        <title>Whole Genome Shotgun Sequence of Streptomyces spongiicola strain 531S.</title>
        <authorList>
            <person name="Dohra H."/>
            <person name="Kodani S."/>
        </authorList>
    </citation>
    <scope>NUCLEOTIDE SEQUENCE [LARGE SCALE GENOMIC DNA]</scope>
    <source>
        <strain evidence="1 2">531S</strain>
    </source>
</reference>
<dbReference type="AlphaFoldDB" id="A0A388SRW2"/>
<dbReference type="Pfam" id="PF19707">
    <property type="entry name" value="DUF6204"/>
    <property type="match status" value="1"/>
</dbReference>
<comment type="caution">
    <text evidence="1">The sequence shown here is derived from an EMBL/GenBank/DDBJ whole genome shotgun (WGS) entry which is preliminary data.</text>
</comment>
<evidence type="ECO:0000313" key="2">
    <source>
        <dbReference type="Proteomes" id="UP000265354"/>
    </source>
</evidence>
<gene>
    <name evidence="1" type="ORF">SSP531S_05700</name>
</gene>
<sequence>MPRKNYQIIVYGKFAPLDDDQRAKLLAVADKHDLFQSKFTEEGTVTYERTLLTFTFRCVVKADAEDKIDEVVAGAEELATAAVRDLGADVRDLRSVCTDLETIKIKRRGR</sequence>
<organism evidence="1 2">
    <name type="scientific">Streptomyces spongiicola</name>
    <dbReference type="NCBI Taxonomy" id="1690221"/>
    <lineage>
        <taxon>Bacteria</taxon>
        <taxon>Bacillati</taxon>
        <taxon>Actinomycetota</taxon>
        <taxon>Actinomycetes</taxon>
        <taxon>Kitasatosporales</taxon>
        <taxon>Streptomycetaceae</taxon>
        <taxon>Streptomyces</taxon>
    </lineage>
</organism>
<dbReference type="RefSeq" id="WP_081236883.1">
    <property type="nucleotide sequence ID" value="NZ_BGZL01000002.1"/>
</dbReference>
<name>A0A388SRW2_9ACTN</name>